<name>A0A840HV27_9SPHN</name>
<proteinExistence type="predicted"/>
<evidence type="ECO:0000313" key="2">
    <source>
        <dbReference type="Proteomes" id="UP000575068"/>
    </source>
</evidence>
<gene>
    <name evidence="1" type="ORF">HNQ99_002464</name>
</gene>
<dbReference type="AlphaFoldDB" id="A0A840HV27"/>
<protein>
    <submittedName>
        <fullName evidence="1">Uncharacterized protein</fullName>
    </submittedName>
</protein>
<evidence type="ECO:0000313" key="1">
    <source>
        <dbReference type="EMBL" id="MBB4642142.1"/>
    </source>
</evidence>
<accession>A0A840HV27</accession>
<keyword evidence="2" id="KW-1185">Reference proteome</keyword>
<comment type="caution">
    <text evidence="1">The sequence shown here is derived from an EMBL/GenBank/DDBJ whole genome shotgun (WGS) entry which is preliminary data.</text>
</comment>
<dbReference type="EMBL" id="JACHOV010000009">
    <property type="protein sequence ID" value="MBB4642142.1"/>
    <property type="molecule type" value="Genomic_DNA"/>
</dbReference>
<dbReference type="RefSeq" id="WP_184475918.1">
    <property type="nucleotide sequence ID" value="NZ_JACHOV010000009.1"/>
</dbReference>
<organism evidence="1 2">
    <name type="scientific">Rhizorhapis suberifaciens</name>
    <name type="common">corky root of lettuce</name>
    <dbReference type="NCBI Taxonomy" id="13656"/>
    <lineage>
        <taxon>Bacteria</taxon>
        <taxon>Pseudomonadati</taxon>
        <taxon>Pseudomonadota</taxon>
        <taxon>Alphaproteobacteria</taxon>
        <taxon>Sphingomonadales</taxon>
        <taxon>Sphingomonadaceae</taxon>
        <taxon>Rhizorhapis</taxon>
    </lineage>
</organism>
<reference evidence="1 2" key="1">
    <citation type="submission" date="2020-08" db="EMBL/GenBank/DDBJ databases">
        <title>Genomic Encyclopedia of Type Strains, Phase IV (KMG-IV): sequencing the most valuable type-strain genomes for metagenomic binning, comparative biology and taxonomic classification.</title>
        <authorList>
            <person name="Goeker M."/>
        </authorList>
    </citation>
    <scope>NUCLEOTIDE SEQUENCE [LARGE SCALE GENOMIC DNA]</scope>
    <source>
        <strain evidence="1 2">DSM 7465</strain>
    </source>
</reference>
<dbReference type="Proteomes" id="UP000575068">
    <property type="component" value="Unassembled WGS sequence"/>
</dbReference>
<sequence length="104" mass="11021">MKHDGDISAAADAAADHLAVMNAIAAELEAARHSMEQLGLALCLDPHLAQAHLPALQSLDELGQRQTCLAQILRSSDMAGAVKQIPLDALRDRMMGHLAKYGLG</sequence>